<dbReference type="InterPro" id="IPR036020">
    <property type="entry name" value="WW_dom_sf"/>
</dbReference>
<protein>
    <submittedName>
        <fullName evidence="5">Salvador-like protein</fullName>
    </submittedName>
</protein>
<dbReference type="GO" id="GO:0035329">
    <property type="term" value="P:hippo signaling"/>
    <property type="evidence" value="ECO:0007669"/>
    <property type="project" value="InterPro"/>
</dbReference>
<dbReference type="AlphaFoldDB" id="A0A026WUV6"/>
<evidence type="ECO:0000313" key="6">
    <source>
        <dbReference type="Proteomes" id="UP000053097"/>
    </source>
</evidence>
<evidence type="ECO:0000313" key="5">
    <source>
        <dbReference type="EMBL" id="EZA58889.1"/>
    </source>
</evidence>
<evidence type="ECO:0000259" key="4">
    <source>
        <dbReference type="PROSITE" id="PS50951"/>
    </source>
</evidence>
<accession>A0A026WUV6</accession>
<gene>
    <name evidence="5" type="ORF">X777_16848</name>
</gene>
<dbReference type="PROSITE" id="PS50020">
    <property type="entry name" value="WW_DOMAIN_2"/>
    <property type="match status" value="2"/>
</dbReference>
<sequence length="386" mass="44670">MLSRKNKDLRTIKEGVVGKYVKKETPPEMPIINVWTTEPNKRTRRRNNLPAMTTMSIPQQPSMVQKFGNTKTTPSAVGLGSHEGKYTPNSSVPDLAQRFANLSVNTATSDGMLSRTATPMYHPELSPAMSHTYINQYAGSEYHLDRVQTPQMPYVPFDVDTGYEDYNRSAYRQTAGYSRCHSERSSSRCEQQQEELPLPPGWSVDFTLRGRKYYIDHNTKTTHWSHPLEKEGLPTGWERIESPEYGVYYVNHITRQAQYEHPCYPHEMQAVRVVSPPRHTHFHSHSVLVPANPYLNEEIPHWLYVYSRASIALDRKLRWELFRLPELDCFNAMLTRLYKQELEEVVMRYEEYRSALLCEMEQRLKELNPESSGSNAGAVALRRSLP</sequence>
<reference evidence="5 6" key="1">
    <citation type="journal article" date="2014" name="Curr. Biol.">
        <title>The genome of the clonal raider ant Cerapachys biroi.</title>
        <authorList>
            <person name="Oxley P.R."/>
            <person name="Ji L."/>
            <person name="Fetter-Pruneda I."/>
            <person name="McKenzie S.K."/>
            <person name="Li C."/>
            <person name="Hu H."/>
            <person name="Zhang G."/>
            <person name="Kronauer D.J."/>
        </authorList>
    </citation>
    <scope>NUCLEOTIDE SEQUENCE [LARGE SCALE GENOMIC DNA]</scope>
</reference>
<dbReference type="PANTHER" id="PTHR47522">
    <property type="entry name" value="SALVADOR FAMILY WW DOMAIN-CONTAINING PROTEIN 1"/>
    <property type="match status" value="1"/>
</dbReference>
<dbReference type="CDD" id="cd00201">
    <property type="entry name" value="WW"/>
    <property type="match status" value="2"/>
</dbReference>
<dbReference type="GO" id="GO:0060090">
    <property type="term" value="F:molecular adaptor activity"/>
    <property type="evidence" value="ECO:0007669"/>
    <property type="project" value="InterPro"/>
</dbReference>
<dbReference type="PROSITE" id="PS50951">
    <property type="entry name" value="SARAH"/>
    <property type="match status" value="1"/>
</dbReference>
<feature type="domain" description="WW" evidence="3">
    <location>
        <begin position="196"/>
        <end position="229"/>
    </location>
</feature>
<keyword evidence="1" id="KW-0597">Phosphoprotein</keyword>
<dbReference type="Gene3D" id="2.20.70.10">
    <property type="match status" value="2"/>
</dbReference>
<dbReference type="Pfam" id="PF00397">
    <property type="entry name" value="WW"/>
    <property type="match status" value="2"/>
</dbReference>
<dbReference type="OrthoDB" id="5339429at2759"/>
<dbReference type="SMART" id="SM00456">
    <property type="entry name" value="WW"/>
    <property type="match status" value="2"/>
</dbReference>
<proteinExistence type="predicted"/>
<dbReference type="GO" id="GO:0043065">
    <property type="term" value="P:positive regulation of apoptotic process"/>
    <property type="evidence" value="ECO:0007669"/>
    <property type="project" value="TreeGrafter"/>
</dbReference>
<dbReference type="InterPro" id="IPR030030">
    <property type="entry name" value="Sav"/>
</dbReference>
<keyword evidence="6" id="KW-1185">Reference proteome</keyword>
<dbReference type="InterPro" id="IPR001202">
    <property type="entry name" value="WW_dom"/>
</dbReference>
<name>A0A026WUV6_OOCBI</name>
<dbReference type="GO" id="GO:0006915">
    <property type="term" value="P:apoptotic process"/>
    <property type="evidence" value="ECO:0007669"/>
    <property type="project" value="InterPro"/>
</dbReference>
<dbReference type="EMBL" id="KK107111">
    <property type="protein sequence ID" value="EZA58889.1"/>
    <property type="molecule type" value="Genomic_DNA"/>
</dbReference>
<dbReference type="OMA" id="WTTEPNR"/>
<dbReference type="GO" id="GO:0008285">
    <property type="term" value="P:negative regulation of cell population proliferation"/>
    <property type="evidence" value="ECO:0007669"/>
    <property type="project" value="TreeGrafter"/>
</dbReference>
<feature type="domain" description="WW" evidence="3">
    <location>
        <begin position="231"/>
        <end position="264"/>
    </location>
</feature>
<dbReference type="FunFam" id="2.20.70.10:FF:000035">
    <property type="entry name" value="Salvador homolog 1 (Drosophila)"/>
    <property type="match status" value="1"/>
</dbReference>
<feature type="domain" description="SARAH" evidence="4">
    <location>
        <begin position="316"/>
        <end position="363"/>
    </location>
</feature>
<dbReference type="SUPFAM" id="SSF51045">
    <property type="entry name" value="WW domain"/>
    <property type="match status" value="2"/>
</dbReference>
<dbReference type="CDD" id="cd21433">
    <property type="entry name" value="SARAH_Sav"/>
    <property type="match status" value="1"/>
</dbReference>
<evidence type="ECO:0000256" key="2">
    <source>
        <dbReference type="ARBA" id="ARBA00022737"/>
    </source>
</evidence>
<evidence type="ECO:0000259" key="3">
    <source>
        <dbReference type="PROSITE" id="PS50020"/>
    </source>
</evidence>
<dbReference type="InterPro" id="IPR011524">
    <property type="entry name" value="SARAH_dom"/>
</dbReference>
<dbReference type="Proteomes" id="UP000053097">
    <property type="component" value="Unassembled WGS sequence"/>
</dbReference>
<organism evidence="5 6">
    <name type="scientific">Ooceraea biroi</name>
    <name type="common">Clonal raider ant</name>
    <name type="synonym">Cerapachys biroi</name>
    <dbReference type="NCBI Taxonomy" id="2015173"/>
    <lineage>
        <taxon>Eukaryota</taxon>
        <taxon>Metazoa</taxon>
        <taxon>Ecdysozoa</taxon>
        <taxon>Arthropoda</taxon>
        <taxon>Hexapoda</taxon>
        <taxon>Insecta</taxon>
        <taxon>Pterygota</taxon>
        <taxon>Neoptera</taxon>
        <taxon>Endopterygota</taxon>
        <taxon>Hymenoptera</taxon>
        <taxon>Apocrita</taxon>
        <taxon>Aculeata</taxon>
        <taxon>Formicoidea</taxon>
        <taxon>Formicidae</taxon>
        <taxon>Dorylinae</taxon>
        <taxon>Ooceraea</taxon>
    </lineage>
</organism>
<dbReference type="PANTHER" id="PTHR47522:SF2">
    <property type="entry name" value="PROTEIN SALVADOR HOMOLOG 1"/>
    <property type="match status" value="1"/>
</dbReference>
<evidence type="ECO:0000256" key="1">
    <source>
        <dbReference type="ARBA" id="ARBA00022553"/>
    </source>
</evidence>
<dbReference type="STRING" id="2015173.A0A026WUV6"/>
<dbReference type="GO" id="GO:0005829">
    <property type="term" value="C:cytosol"/>
    <property type="evidence" value="ECO:0007669"/>
    <property type="project" value="TreeGrafter"/>
</dbReference>
<keyword evidence="2" id="KW-0677">Repeat</keyword>